<gene>
    <name evidence="1" type="ORF">FEAC_13970</name>
</gene>
<dbReference type="Pfam" id="PF10094">
    <property type="entry name" value="DUF2332"/>
    <property type="match status" value="1"/>
</dbReference>
<accession>A0A0D8FUE2</accession>
<name>A0A0D8FUE2_9ACTN</name>
<dbReference type="RefSeq" id="WP_160290344.1">
    <property type="nucleotide sequence ID" value="NZ_JXUW01000010.1"/>
</dbReference>
<sequence length="323" mass="34890">MGGMIGHESDLSISENYRRFAHLETAGRSPAYQELAEFVAENMTILQFLGRLAPAKRQPNLLFAAARYILEEPADPDTLTKLIDERGDDLAAIMSERRTQTNEAARCAILLPALALIPGPLALIEVGAAAGLTLLVDFYNYDYRGHVLNGLDADAPVLTCQPMGAVPVPGHVPEIGWRAGLDLNPLDPSNPTDVEWLSCLIWPGEEGRAERLSAATATARRHPVEIYRGDLLDDLAELAAKVPTGLTLVIYHTAVLAYVDEAKRCAFAALTRSLGAIWIANEAPGVVGDAAPPSPSRGFMLVRDGTELLAQSDPHGNWIEWLA</sequence>
<comment type="caution">
    <text evidence="1">The sequence shown here is derived from an EMBL/GenBank/DDBJ whole genome shotgun (WGS) entry which is preliminary data.</text>
</comment>
<dbReference type="EMBL" id="JXUW01000010">
    <property type="protein sequence ID" value="KJE76895.1"/>
    <property type="molecule type" value="Genomic_DNA"/>
</dbReference>
<dbReference type="Proteomes" id="UP000032336">
    <property type="component" value="Unassembled WGS sequence"/>
</dbReference>
<dbReference type="AlphaFoldDB" id="A0A0D8FUE2"/>
<evidence type="ECO:0008006" key="3">
    <source>
        <dbReference type="Google" id="ProtNLM"/>
    </source>
</evidence>
<protein>
    <recommendedName>
        <fullName evidence="3">DUF2332 domain-containing protein</fullName>
    </recommendedName>
</protein>
<proteinExistence type="predicted"/>
<dbReference type="PATRIC" id="fig|1121877.4.peg.1529"/>
<keyword evidence="2" id="KW-1185">Reference proteome</keyword>
<evidence type="ECO:0000313" key="2">
    <source>
        <dbReference type="Proteomes" id="UP000032336"/>
    </source>
</evidence>
<evidence type="ECO:0000313" key="1">
    <source>
        <dbReference type="EMBL" id="KJE76895.1"/>
    </source>
</evidence>
<reference evidence="1 2" key="1">
    <citation type="submission" date="2015-01" db="EMBL/GenBank/DDBJ databases">
        <title>Draft genome of the acidophilic iron oxidizer Ferrimicrobium acidiphilum strain T23.</title>
        <authorList>
            <person name="Poehlein A."/>
            <person name="Eisen S."/>
            <person name="Schloemann M."/>
            <person name="Johnson B.D."/>
            <person name="Daniel R."/>
            <person name="Muehling M."/>
        </authorList>
    </citation>
    <scope>NUCLEOTIDE SEQUENCE [LARGE SCALE GENOMIC DNA]</scope>
    <source>
        <strain evidence="1 2">T23</strain>
    </source>
</reference>
<organism evidence="1 2">
    <name type="scientific">Ferrimicrobium acidiphilum DSM 19497</name>
    <dbReference type="NCBI Taxonomy" id="1121877"/>
    <lineage>
        <taxon>Bacteria</taxon>
        <taxon>Bacillati</taxon>
        <taxon>Actinomycetota</taxon>
        <taxon>Acidimicrobiia</taxon>
        <taxon>Acidimicrobiales</taxon>
        <taxon>Acidimicrobiaceae</taxon>
        <taxon>Ferrimicrobium</taxon>
    </lineage>
</organism>
<dbReference type="InterPro" id="IPR011200">
    <property type="entry name" value="UCP012608"/>
</dbReference>
<dbReference type="eggNOG" id="COG4427">
    <property type="taxonomic scope" value="Bacteria"/>
</dbReference>
<dbReference type="GeneID" id="78372601"/>